<dbReference type="InterPro" id="IPR005863">
    <property type="entry name" value="UDP-N-AcMur_synth"/>
</dbReference>
<organism evidence="15 16">
    <name type="scientific">Pauljensenia hongkongensis</name>
    <dbReference type="NCBI Taxonomy" id="178339"/>
    <lineage>
        <taxon>Bacteria</taxon>
        <taxon>Bacillati</taxon>
        <taxon>Actinomycetota</taxon>
        <taxon>Actinomycetes</taxon>
        <taxon>Actinomycetales</taxon>
        <taxon>Actinomycetaceae</taxon>
        <taxon>Pauljensenia</taxon>
    </lineage>
</organism>
<dbReference type="InterPro" id="IPR013221">
    <property type="entry name" value="Mur_ligase_cen"/>
</dbReference>
<keyword evidence="1 10" id="KW-0963">Cytoplasm</keyword>
<evidence type="ECO:0000259" key="12">
    <source>
        <dbReference type="Pfam" id="PF01225"/>
    </source>
</evidence>
<keyword evidence="7 10" id="KW-0573">Peptidoglycan synthesis</keyword>
<evidence type="ECO:0000256" key="6">
    <source>
        <dbReference type="ARBA" id="ARBA00022960"/>
    </source>
</evidence>
<evidence type="ECO:0000259" key="14">
    <source>
        <dbReference type="Pfam" id="PF08245"/>
    </source>
</evidence>
<dbReference type="SUPFAM" id="SSF53244">
    <property type="entry name" value="MurD-like peptide ligases, peptide-binding domain"/>
    <property type="match status" value="1"/>
</dbReference>
<dbReference type="SUPFAM" id="SSF53623">
    <property type="entry name" value="MurD-like peptide ligases, catalytic domain"/>
    <property type="match status" value="1"/>
</dbReference>
<feature type="domain" description="Mur ligase central" evidence="14">
    <location>
        <begin position="113"/>
        <end position="299"/>
    </location>
</feature>
<keyword evidence="6 10" id="KW-0133">Cell shape</keyword>
<dbReference type="GO" id="GO:0008766">
    <property type="term" value="F:UDP-N-acetylmuramoylalanyl-D-glutamyl-2,6-diaminopimelate-D-alanyl-D-alanine ligase activity"/>
    <property type="evidence" value="ECO:0007669"/>
    <property type="project" value="RHEA"/>
</dbReference>
<comment type="similarity">
    <text evidence="10">Belongs to the MurCDEF family. MurF subfamily.</text>
</comment>
<dbReference type="Proteomes" id="UP000095214">
    <property type="component" value="Chromosome"/>
</dbReference>
<dbReference type="GO" id="GO:0047480">
    <property type="term" value="F:UDP-N-acetylmuramoyl-tripeptide-D-alanyl-D-alanine ligase activity"/>
    <property type="evidence" value="ECO:0007669"/>
    <property type="project" value="UniProtKB-UniRule"/>
</dbReference>
<keyword evidence="16" id="KW-1185">Reference proteome</keyword>
<evidence type="ECO:0000256" key="11">
    <source>
        <dbReference type="RuleBase" id="RU004136"/>
    </source>
</evidence>
<dbReference type="HAMAP" id="MF_02019">
    <property type="entry name" value="MurF"/>
    <property type="match status" value="1"/>
</dbReference>
<evidence type="ECO:0000256" key="2">
    <source>
        <dbReference type="ARBA" id="ARBA00022598"/>
    </source>
</evidence>
<keyword evidence="4 10" id="KW-0547">Nucleotide-binding</keyword>
<keyword evidence="8 10" id="KW-0131">Cell cycle</keyword>
<dbReference type="Gene3D" id="3.40.1390.10">
    <property type="entry name" value="MurE/MurF, N-terminal domain"/>
    <property type="match status" value="1"/>
</dbReference>
<accession>A0A1D8B0X6</accession>
<dbReference type="Gene3D" id="3.40.1190.10">
    <property type="entry name" value="Mur-like, catalytic domain"/>
    <property type="match status" value="1"/>
</dbReference>
<dbReference type="Gene3D" id="3.90.190.20">
    <property type="entry name" value="Mur ligase, C-terminal domain"/>
    <property type="match status" value="1"/>
</dbReference>
<comment type="catalytic activity">
    <reaction evidence="10 11">
        <text>D-alanyl-D-alanine + UDP-N-acetyl-alpha-D-muramoyl-L-alanyl-gamma-D-glutamyl-meso-2,6-diaminopimelate + ATP = UDP-N-acetyl-alpha-D-muramoyl-L-alanyl-gamma-D-glutamyl-meso-2,6-diaminopimeloyl-D-alanyl-D-alanine + ADP + phosphate + H(+)</text>
        <dbReference type="Rhea" id="RHEA:28374"/>
        <dbReference type="ChEBI" id="CHEBI:15378"/>
        <dbReference type="ChEBI" id="CHEBI:30616"/>
        <dbReference type="ChEBI" id="CHEBI:43474"/>
        <dbReference type="ChEBI" id="CHEBI:57822"/>
        <dbReference type="ChEBI" id="CHEBI:61386"/>
        <dbReference type="ChEBI" id="CHEBI:83905"/>
        <dbReference type="ChEBI" id="CHEBI:456216"/>
        <dbReference type="EC" id="6.3.2.10"/>
    </reaction>
</comment>
<evidence type="ECO:0000256" key="4">
    <source>
        <dbReference type="ARBA" id="ARBA00022741"/>
    </source>
</evidence>
<dbReference type="InterPro" id="IPR036615">
    <property type="entry name" value="Mur_ligase_C_dom_sf"/>
</dbReference>
<sequence>MQRSATWIAEATRGVVHGPDVSANGPVVTDSREAAPGGVYVARRGENADGHDYVASAARAGAVCALVERVVDLSDCPPITQVVVGDATGALGDLARAHLEALRAGGAIDVVAVTGSVGKTTTKDLLLQVLSADAPTVAPRLSFNNEVGLPLTVLTADESTRHLVLEMGASGPGHIAYLTRIAPPDVAIELVVGHAHMGGFGSVAGVAEAKAELIEGSRQGATAVLNADDPNVAAMAPRAKGPVVRFSPSGVGADVVAEDVRVDAAGRASFTLAAPEGREPVSLSLVGAHHVANALAAAAGARALGLGLPLIARALSGARALSPHRMDVRGLRIGAVPLTLIDDSYNANIDSMRAAVAALEAIGKGRRTIAVLSEMLELGEDSPATHRAVGAMLSGAGVDALIGLGRDAHYYSEGAASVPDRVLVEDPGAALAAVLDRLTDDCVVLVKGSYNSYSWQVADGLLEEATTR</sequence>
<feature type="binding site" evidence="10">
    <location>
        <begin position="115"/>
        <end position="121"/>
    </location>
    <ligand>
        <name>ATP</name>
        <dbReference type="ChEBI" id="CHEBI:30616"/>
    </ligand>
</feature>
<gene>
    <name evidence="10" type="primary">murF</name>
    <name evidence="15" type="ORF">BH719_01975</name>
</gene>
<evidence type="ECO:0000256" key="5">
    <source>
        <dbReference type="ARBA" id="ARBA00022840"/>
    </source>
</evidence>
<dbReference type="InterPro" id="IPR000713">
    <property type="entry name" value="Mur_ligase_N"/>
</dbReference>
<dbReference type="RefSeq" id="WP_009743058.1">
    <property type="nucleotide sequence ID" value="NZ_CP017298.1"/>
</dbReference>
<evidence type="ECO:0000259" key="13">
    <source>
        <dbReference type="Pfam" id="PF02875"/>
    </source>
</evidence>
<dbReference type="SUPFAM" id="SSF63418">
    <property type="entry name" value="MurE/MurF N-terminal domain"/>
    <property type="match status" value="1"/>
</dbReference>
<dbReference type="EC" id="6.3.2.10" evidence="10 11"/>
<evidence type="ECO:0000256" key="10">
    <source>
        <dbReference type="HAMAP-Rule" id="MF_02019"/>
    </source>
</evidence>
<name>A0A1D8B0X6_9ACTO</name>
<dbReference type="GO" id="GO:0008360">
    <property type="term" value="P:regulation of cell shape"/>
    <property type="evidence" value="ECO:0007669"/>
    <property type="project" value="UniProtKB-KW"/>
</dbReference>
<feature type="domain" description="Mur ligase C-terminal" evidence="13">
    <location>
        <begin position="324"/>
        <end position="449"/>
    </location>
</feature>
<reference evidence="15 16" key="1">
    <citation type="submission" date="2016-09" db="EMBL/GenBank/DDBJ databases">
        <title>Complete genome sequence of Actinomyces hongkongensis HKU8.</title>
        <authorList>
            <person name="Gao Y.-X."/>
            <person name="Zhou Y.-Y."/>
            <person name="Xie Y."/>
            <person name="Wang M."/>
            <person name="Wang S.-J."/>
            <person name="Shen S.-G."/>
        </authorList>
    </citation>
    <scope>NUCLEOTIDE SEQUENCE [LARGE SCALE GENOMIC DNA]</scope>
    <source>
        <strain evidence="15 16">HKU8</strain>
    </source>
</reference>
<comment type="subcellular location">
    <subcellularLocation>
        <location evidence="10 11">Cytoplasm</location>
    </subcellularLocation>
</comment>
<protein>
    <recommendedName>
        <fullName evidence="10 11">UDP-N-acetylmuramoyl-tripeptide--D-alanyl-D-alanine ligase</fullName>
        <ecNumber evidence="10 11">6.3.2.10</ecNumber>
    </recommendedName>
    <alternativeName>
        <fullName evidence="10">D-alanyl-D-alanine-adding enzyme</fullName>
    </alternativeName>
</protein>
<dbReference type="GO" id="GO:0071555">
    <property type="term" value="P:cell wall organization"/>
    <property type="evidence" value="ECO:0007669"/>
    <property type="project" value="UniProtKB-KW"/>
</dbReference>
<evidence type="ECO:0000256" key="8">
    <source>
        <dbReference type="ARBA" id="ARBA00023306"/>
    </source>
</evidence>
<feature type="domain" description="Mur ligase N-terminal catalytic" evidence="12">
    <location>
        <begin position="28"/>
        <end position="79"/>
    </location>
</feature>
<dbReference type="EMBL" id="CP017298">
    <property type="protein sequence ID" value="AOS46788.1"/>
    <property type="molecule type" value="Genomic_DNA"/>
</dbReference>
<dbReference type="AlphaFoldDB" id="A0A1D8B0X6"/>
<dbReference type="InterPro" id="IPR051046">
    <property type="entry name" value="MurCDEF_CellWall_CoF430Synth"/>
</dbReference>
<dbReference type="UniPathway" id="UPA00219"/>
<keyword evidence="9 10" id="KW-0961">Cell wall biogenesis/degradation</keyword>
<dbReference type="PANTHER" id="PTHR43024">
    <property type="entry name" value="UDP-N-ACETYLMURAMOYL-TRIPEPTIDE--D-ALANYL-D-ALANINE LIGASE"/>
    <property type="match status" value="1"/>
</dbReference>
<dbReference type="InterPro" id="IPR004101">
    <property type="entry name" value="Mur_ligase_C"/>
</dbReference>
<comment type="pathway">
    <text evidence="10 11">Cell wall biogenesis; peptidoglycan biosynthesis.</text>
</comment>
<evidence type="ECO:0000256" key="1">
    <source>
        <dbReference type="ARBA" id="ARBA00022490"/>
    </source>
</evidence>
<dbReference type="KEGG" id="phon:BH719_01975"/>
<evidence type="ECO:0000256" key="7">
    <source>
        <dbReference type="ARBA" id="ARBA00022984"/>
    </source>
</evidence>
<evidence type="ECO:0000313" key="16">
    <source>
        <dbReference type="Proteomes" id="UP000095214"/>
    </source>
</evidence>
<dbReference type="InterPro" id="IPR036565">
    <property type="entry name" value="Mur-like_cat_sf"/>
</dbReference>
<keyword evidence="2 10" id="KW-0436">Ligase</keyword>
<dbReference type="Pfam" id="PF02875">
    <property type="entry name" value="Mur_ligase_C"/>
    <property type="match status" value="1"/>
</dbReference>
<dbReference type="PANTHER" id="PTHR43024:SF1">
    <property type="entry name" value="UDP-N-ACETYLMURAMOYL-TRIPEPTIDE--D-ALANYL-D-ALANINE LIGASE"/>
    <property type="match status" value="1"/>
</dbReference>
<dbReference type="OrthoDB" id="9800958at2"/>
<dbReference type="STRING" id="178339.BH719_01975"/>
<dbReference type="GO" id="GO:0005524">
    <property type="term" value="F:ATP binding"/>
    <property type="evidence" value="ECO:0007669"/>
    <property type="project" value="UniProtKB-UniRule"/>
</dbReference>
<dbReference type="GO" id="GO:0009252">
    <property type="term" value="P:peptidoglycan biosynthetic process"/>
    <property type="evidence" value="ECO:0007669"/>
    <property type="project" value="UniProtKB-UniRule"/>
</dbReference>
<dbReference type="GO" id="GO:0051301">
    <property type="term" value="P:cell division"/>
    <property type="evidence" value="ECO:0007669"/>
    <property type="project" value="UniProtKB-KW"/>
</dbReference>
<dbReference type="InterPro" id="IPR035911">
    <property type="entry name" value="MurE/MurF_N"/>
</dbReference>
<proteinExistence type="inferred from homology"/>
<keyword evidence="3 10" id="KW-0132">Cell division</keyword>
<evidence type="ECO:0000256" key="9">
    <source>
        <dbReference type="ARBA" id="ARBA00023316"/>
    </source>
</evidence>
<dbReference type="NCBIfam" id="TIGR01143">
    <property type="entry name" value="murF"/>
    <property type="match status" value="1"/>
</dbReference>
<comment type="function">
    <text evidence="10 11">Involved in cell wall formation. Catalyzes the final step in the synthesis of UDP-N-acetylmuramoyl-pentapeptide, the precursor of murein.</text>
</comment>
<dbReference type="GO" id="GO:0005737">
    <property type="term" value="C:cytoplasm"/>
    <property type="evidence" value="ECO:0007669"/>
    <property type="project" value="UniProtKB-SubCell"/>
</dbReference>
<keyword evidence="5 10" id="KW-0067">ATP-binding</keyword>
<evidence type="ECO:0000256" key="3">
    <source>
        <dbReference type="ARBA" id="ARBA00022618"/>
    </source>
</evidence>
<evidence type="ECO:0000313" key="15">
    <source>
        <dbReference type="EMBL" id="AOS46788.1"/>
    </source>
</evidence>
<dbReference type="Pfam" id="PF08245">
    <property type="entry name" value="Mur_ligase_M"/>
    <property type="match status" value="1"/>
</dbReference>
<dbReference type="Pfam" id="PF01225">
    <property type="entry name" value="Mur_ligase"/>
    <property type="match status" value="1"/>
</dbReference>